<dbReference type="Pfam" id="PF02801">
    <property type="entry name" value="Ketoacyl-synt_C"/>
    <property type="match status" value="1"/>
</dbReference>
<dbReference type="PANTHER" id="PTHR11712">
    <property type="entry name" value="POLYKETIDE SYNTHASE-RELATED"/>
    <property type="match status" value="1"/>
</dbReference>
<evidence type="ECO:0000259" key="3">
    <source>
        <dbReference type="Pfam" id="PF02801"/>
    </source>
</evidence>
<evidence type="ECO:0000313" key="4">
    <source>
        <dbReference type="EMBL" id="MFD0888004.1"/>
    </source>
</evidence>
<keyword evidence="2" id="KW-1133">Transmembrane helix</keyword>
<dbReference type="EMBL" id="JBHTHX010001150">
    <property type="protein sequence ID" value="MFD0888004.1"/>
    <property type="molecule type" value="Genomic_DNA"/>
</dbReference>
<accession>A0ABW3DW52</accession>
<proteinExistence type="predicted"/>
<name>A0ABW3DW52_9ACTN</name>
<dbReference type="Gene3D" id="3.40.47.10">
    <property type="match status" value="1"/>
</dbReference>
<dbReference type="Proteomes" id="UP001597024">
    <property type="component" value="Unassembled WGS sequence"/>
</dbReference>
<feature type="transmembrane region" description="Helical" evidence="2">
    <location>
        <begin position="12"/>
        <end position="32"/>
    </location>
</feature>
<feature type="non-terminal residue" evidence="4">
    <location>
        <position position="1"/>
    </location>
</feature>
<dbReference type="SUPFAM" id="SSF53901">
    <property type="entry name" value="Thiolase-like"/>
    <property type="match status" value="1"/>
</dbReference>
<organism evidence="4 5">
    <name type="scientific">Streptosporangium algeriense</name>
    <dbReference type="NCBI Taxonomy" id="1682748"/>
    <lineage>
        <taxon>Bacteria</taxon>
        <taxon>Bacillati</taxon>
        <taxon>Actinomycetota</taxon>
        <taxon>Actinomycetes</taxon>
        <taxon>Streptosporangiales</taxon>
        <taxon>Streptosporangiaceae</taxon>
        <taxon>Streptosporangium</taxon>
    </lineage>
</organism>
<evidence type="ECO:0000256" key="2">
    <source>
        <dbReference type="SAM" id="Phobius"/>
    </source>
</evidence>
<reference evidence="5" key="1">
    <citation type="journal article" date="2019" name="Int. J. Syst. Evol. Microbiol.">
        <title>The Global Catalogue of Microorganisms (GCM) 10K type strain sequencing project: providing services to taxonomists for standard genome sequencing and annotation.</title>
        <authorList>
            <consortium name="The Broad Institute Genomics Platform"/>
            <consortium name="The Broad Institute Genome Sequencing Center for Infectious Disease"/>
            <person name="Wu L."/>
            <person name="Ma J."/>
        </authorList>
    </citation>
    <scope>NUCLEOTIDE SEQUENCE [LARGE SCALE GENOMIC DNA]</scope>
    <source>
        <strain evidence="5">CCUG 62974</strain>
    </source>
</reference>
<evidence type="ECO:0000313" key="5">
    <source>
        <dbReference type="Proteomes" id="UP001597024"/>
    </source>
</evidence>
<dbReference type="InterPro" id="IPR014031">
    <property type="entry name" value="Ketoacyl_synth_C"/>
</dbReference>
<feature type="domain" description="Beta-ketoacyl synthase C-terminal" evidence="3">
    <location>
        <begin position="3"/>
        <end position="44"/>
    </location>
</feature>
<keyword evidence="5" id="KW-1185">Reference proteome</keyword>
<dbReference type="InterPro" id="IPR016039">
    <property type="entry name" value="Thiolase-like"/>
</dbReference>
<sequence>ADRVAVSAPKSMVGHLIGAAGSLGAMVCAMAIRDGIVPPTINLEVPDPACDLDYVPGVARRTPVRVAATNAFGFGGQNCVAVFSGLE</sequence>
<dbReference type="InterPro" id="IPR000794">
    <property type="entry name" value="Beta-ketoacyl_synthase"/>
</dbReference>
<keyword evidence="2" id="KW-0812">Transmembrane</keyword>
<protein>
    <submittedName>
        <fullName evidence="4">Beta-ketoacyl-[acyl-carrier-protein] synthase II</fullName>
    </submittedName>
</protein>
<gene>
    <name evidence="4" type="ORF">ACFQ08_25980</name>
</gene>
<comment type="caution">
    <text evidence="4">The sequence shown here is derived from an EMBL/GenBank/DDBJ whole genome shotgun (WGS) entry which is preliminary data.</text>
</comment>
<evidence type="ECO:0000256" key="1">
    <source>
        <dbReference type="ARBA" id="ARBA00022679"/>
    </source>
</evidence>
<keyword evidence="2" id="KW-0472">Membrane</keyword>
<keyword evidence="1" id="KW-0808">Transferase</keyword>
<dbReference type="PANTHER" id="PTHR11712:SF336">
    <property type="entry name" value="3-OXOACYL-[ACYL-CARRIER-PROTEIN] SYNTHASE, MITOCHONDRIAL"/>
    <property type="match status" value="1"/>
</dbReference>